<feature type="domain" description="Outer membrane protein beta-barrel" evidence="3">
    <location>
        <begin position="15"/>
        <end position="189"/>
    </location>
</feature>
<feature type="signal peptide" evidence="2">
    <location>
        <begin position="1"/>
        <end position="22"/>
    </location>
</feature>
<gene>
    <name evidence="4" type="ORF">NM125_10675</name>
</gene>
<dbReference type="InterPro" id="IPR027385">
    <property type="entry name" value="Beta-barrel_OMP"/>
</dbReference>
<dbReference type="Pfam" id="PF13505">
    <property type="entry name" value="OMP_b-brl"/>
    <property type="match status" value="1"/>
</dbReference>
<dbReference type="InterPro" id="IPR011250">
    <property type="entry name" value="OMP/PagP_B-barrel"/>
</dbReference>
<dbReference type="Gene3D" id="2.40.160.20">
    <property type="match status" value="1"/>
</dbReference>
<reference evidence="4" key="1">
    <citation type="submission" date="2022-06" db="EMBL/GenBank/DDBJ databases">
        <title>Gracilimonas sp. CAU 1638 isolated from sea sediment.</title>
        <authorList>
            <person name="Kim W."/>
        </authorList>
    </citation>
    <scope>NUCLEOTIDE SEQUENCE</scope>
    <source>
        <strain evidence="4">CAU 1638</strain>
    </source>
</reference>
<accession>A0A9X2L455</accession>
<keyword evidence="5" id="KW-1185">Reference proteome</keyword>
<feature type="chain" id="PRO_5040883934" evidence="2">
    <location>
        <begin position="23"/>
        <end position="189"/>
    </location>
</feature>
<protein>
    <submittedName>
        <fullName evidence="4">Porin family protein</fullName>
    </submittedName>
</protein>
<evidence type="ECO:0000313" key="5">
    <source>
        <dbReference type="Proteomes" id="UP001139125"/>
    </source>
</evidence>
<organism evidence="4 5">
    <name type="scientific">Gracilimonas sediminicola</name>
    <dbReference type="NCBI Taxonomy" id="2952158"/>
    <lineage>
        <taxon>Bacteria</taxon>
        <taxon>Pseudomonadati</taxon>
        <taxon>Balneolota</taxon>
        <taxon>Balneolia</taxon>
        <taxon>Balneolales</taxon>
        <taxon>Balneolaceae</taxon>
        <taxon>Gracilimonas</taxon>
    </lineage>
</organism>
<dbReference type="SUPFAM" id="SSF56925">
    <property type="entry name" value="OMPA-like"/>
    <property type="match status" value="1"/>
</dbReference>
<keyword evidence="1 2" id="KW-0732">Signal</keyword>
<dbReference type="RefSeq" id="WP_255134916.1">
    <property type="nucleotide sequence ID" value="NZ_CP175953.1"/>
</dbReference>
<dbReference type="AlphaFoldDB" id="A0A9X2L455"/>
<proteinExistence type="predicted"/>
<evidence type="ECO:0000256" key="1">
    <source>
        <dbReference type="ARBA" id="ARBA00022729"/>
    </source>
</evidence>
<sequence>MKKLLSLFSLIIISTLLTQATAQQYLIENSSGIGPKIGFYKAPDAEDGTMFIGLQSRTKGKYVGAEFSLEYRGEQSYTTTGGSELTVRQVPVTGSLLVFAPLAENLAPYGLAGLGAYYTFYDYDGGFVNPGDDAEVKIGYHLGFGADVALSESAALNVDYRYLFLDGSDDLSNKEFSGNVISAGLTFYF</sequence>
<comment type="caution">
    <text evidence="4">The sequence shown here is derived from an EMBL/GenBank/DDBJ whole genome shotgun (WGS) entry which is preliminary data.</text>
</comment>
<dbReference type="EMBL" id="JANDBC010000002">
    <property type="protein sequence ID" value="MCP9292041.1"/>
    <property type="molecule type" value="Genomic_DNA"/>
</dbReference>
<dbReference type="Proteomes" id="UP001139125">
    <property type="component" value="Unassembled WGS sequence"/>
</dbReference>
<evidence type="ECO:0000313" key="4">
    <source>
        <dbReference type="EMBL" id="MCP9292041.1"/>
    </source>
</evidence>
<evidence type="ECO:0000259" key="3">
    <source>
        <dbReference type="Pfam" id="PF13505"/>
    </source>
</evidence>
<evidence type="ECO:0000256" key="2">
    <source>
        <dbReference type="SAM" id="SignalP"/>
    </source>
</evidence>
<name>A0A9X2L455_9BACT</name>